<sequence length="98" mass="11133">SYSRYGFTVEKVTPDCFEVSDSTLRNPIMCMASLWNGGIHKLRVLAEGDDWGTFLKAVASLFCVKVMLHFQFRTLIGLGKVYLLPLLTLFYFTIMLSV</sequence>
<dbReference type="GO" id="GO:0005789">
    <property type="term" value="C:endoplasmic reticulum membrane"/>
    <property type="evidence" value="ECO:0007669"/>
    <property type="project" value="UniProtKB-SubCell"/>
</dbReference>
<evidence type="ECO:0000256" key="2">
    <source>
        <dbReference type="ARBA" id="ARBA00022692"/>
    </source>
</evidence>
<evidence type="ECO:0000259" key="7">
    <source>
        <dbReference type="Pfam" id="PF02453"/>
    </source>
</evidence>
<dbReference type="Proteomes" id="UP000015105">
    <property type="component" value="Chromosome 5D"/>
</dbReference>
<dbReference type="AlphaFoldDB" id="A0A453LBT9"/>
<reference evidence="9" key="1">
    <citation type="journal article" date="2014" name="Science">
        <title>Ancient hybridizations among the ancestral genomes of bread wheat.</title>
        <authorList>
            <consortium name="International Wheat Genome Sequencing Consortium,"/>
            <person name="Marcussen T."/>
            <person name="Sandve S.R."/>
            <person name="Heier L."/>
            <person name="Spannagl M."/>
            <person name="Pfeifer M."/>
            <person name="Jakobsen K.S."/>
            <person name="Wulff B.B."/>
            <person name="Steuernagel B."/>
            <person name="Mayer K.F."/>
            <person name="Olsen O.A."/>
        </authorList>
    </citation>
    <scope>NUCLEOTIDE SEQUENCE [LARGE SCALE GENOMIC DNA]</scope>
    <source>
        <strain evidence="9">cv. AL8/78</strain>
    </source>
</reference>
<keyword evidence="4 6" id="KW-1133">Transmembrane helix</keyword>
<keyword evidence="5 6" id="KW-0472">Membrane</keyword>
<feature type="transmembrane region" description="Helical" evidence="6">
    <location>
        <begin position="75"/>
        <end position="96"/>
    </location>
</feature>
<keyword evidence="2 6" id="KW-0812">Transmembrane</keyword>
<accession>A0A453LBT9</accession>
<reference evidence="8" key="4">
    <citation type="submission" date="2019-03" db="UniProtKB">
        <authorList>
            <consortium name="EnsemblPlants"/>
        </authorList>
    </citation>
    <scope>IDENTIFICATION</scope>
</reference>
<protein>
    <recommendedName>
        <fullName evidence="7">Reticulon domain-containing protein</fullName>
    </recommendedName>
</protein>
<evidence type="ECO:0000256" key="4">
    <source>
        <dbReference type="ARBA" id="ARBA00022989"/>
    </source>
</evidence>
<evidence type="ECO:0000313" key="8">
    <source>
        <dbReference type="EnsemblPlants" id="AET5Gv20702600.2"/>
    </source>
</evidence>
<proteinExistence type="predicted"/>
<dbReference type="InterPro" id="IPR003388">
    <property type="entry name" value="Reticulon"/>
</dbReference>
<reference evidence="9" key="2">
    <citation type="journal article" date="2017" name="Nat. Plants">
        <title>The Aegilops tauschii genome reveals multiple impacts of transposons.</title>
        <authorList>
            <person name="Zhao G."/>
            <person name="Zou C."/>
            <person name="Li K."/>
            <person name="Wang K."/>
            <person name="Li T."/>
            <person name="Gao L."/>
            <person name="Zhang X."/>
            <person name="Wang H."/>
            <person name="Yang Z."/>
            <person name="Liu X."/>
            <person name="Jiang W."/>
            <person name="Mao L."/>
            <person name="Kong X."/>
            <person name="Jiao Y."/>
            <person name="Jia J."/>
        </authorList>
    </citation>
    <scope>NUCLEOTIDE SEQUENCE [LARGE SCALE GENOMIC DNA]</scope>
    <source>
        <strain evidence="9">cv. AL8/78</strain>
    </source>
</reference>
<evidence type="ECO:0000256" key="6">
    <source>
        <dbReference type="SAM" id="Phobius"/>
    </source>
</evidence>
<reference evidence="8" key="3">
    <citation type="journal article" date="2017" name="Nature">
        <title>Genome sequence of the progenitor of the wheat D genome Aegilops tauschii.</title>
        <authorList>
            <person name="Luo M.C."/>
            <person name="Gu Y.Q."/>
            <person name="Puiu D."/>
            <person name="Wang H."/>
            <person name="Twardziok S.O."/>
            <person name="Deal K.R."/>
            <person name="Huo N."/>
            <person name="Zhu T."/>
            <person name="Wang L."/>
            <person name="Wang Y."/>
            <person name="McGuire P.E."/>
            <person name="Liu S."/>
            <person name="Long H."/>
            <person name="Ramasamy R.K."/>
            <person name="Rodriguez J.C."/>
            <person name="Van S.L."/>
            <person name="Yuan L."/>
            <person name="Wang Z."/>
            <person name="Xia Z."/>
            <person name="Xiao L."/>
            <person name="Anderson O.D."/>
            <person name="Ouyang S."/>
            <person name="Liang Y."/>
            <person name="Zimin A.V."/>
            <person name="Pertea G."/>
            <person name="Qi P."/>
            <person name="Bennetzen J.L."/>
            <person name="Dai X."/>
            <person name="Dawson M.W."/>
            <person name="Muller H.G."/>
            <person name="Kugler K."/>
            <person name="Rivarola-Duarte L."/>
            <person name="Spannagl M."/>
            <person name="Mayer K.F.X."/>
            <person name="Lu F.H."/>
            <person name="Bevan M.W."/>
            <person name="Leroy P."/>
            <person name="Li P."/>
            <person name="You F.M."/>
            <person name="Sun Q."/>
            <person name="Liu Z."/>
            <person name="Lyons E."/>
            <person name="Wicker T."/>
            <person name="Salzberg S.L."/>
            <person name="Devos K.M."/>
            <person name="Dvorak J."/>
        </authorList>
    </citation>
    <scope>NUCLEOTIDE SEQUENCE [LARGE SCALE GENOMIC DNA]</scope>
    <source>
        <strain evidence="8">cv. AL8/78</strain>
    </source>
</reference>
<comment type="subcellular location">
    <subcellularLocation>
        <location evidence="1">Endoplasmic reticulum membrane</location>
        <topology evidence="1">Multi-pass membrane protein</topology>
    </subcellularLocation>
</comment>
<keyword evidence="3" id="KW-0256">Endoplasmic reticulum</keyword>
<keyword evidence="9" id="KW-1185">Reference proteome</keyword>
<dbReference type="Pfam" id="PF02453">
    <property type="entry name" value="Reticulon"/>
    <property type="match status" value="1"/>
</dbReference>
<dbReference type="EnsemblPlants" id="AET5Gv20702600.2">
    <property type="protein sequence ID" value="AET5Gv20702600.2"/>
    <property type="gene ID" value="AET5Gv20702600"/>
</dbReference>
<reference evidence="8" key="5">
    <citation type="journal article" date="2021" name="G3 (Bethesda)">
        <title>Aegilops tauschii genome assembly Aet v5.0 features greater sequence contiguity and improved annotation.</title>
        <authorList>
            <person name="Wang L."/>
            <person name="Zhu T."/>
            <person name="Rodriguez J.C."/>
            <person name="Deal K.R."/>
            <person name="Dubcovsky J."/>
            <person name="McGuire P.E."/>
            <person name="Lux T."/>
            <person name="Spannagl M."/>
            <person name="Mayer K.F.X."/>
            <person name="Baldrich P."/>
            <person name="Meyers B.C."/>
            <person name="Huo N."/>
            <person name="Gu Y.Q."/>
            <person name="Zhou H."/>
            <person name="Devos K.M."/>
            <person name="Bennetzen J.L."/>
            <person name="Unver T."/>
            <person name="Budak H."/>
            <person name="Gulick P.J."/>
            <person name="Galiba G."/>
            <person name="Kalapos B."/>
            <person name="Nelson D.R."/>
            <person name="Li P."/>
            <person name="You F.M."/>
            <person name="Luo M.C."/>
            <person name="Dvorak J."/>
        </authorList>
    </citation>
    <scope>NUCLEOTIDE SEQUENCE [LARGE SCALE GENOMIC DNA]</scope>
    <source>
        <strain evidence="8">cv. AL8/78</strain>
    </source>
</reference>
<evidence type="ECO:0000256" key="5">
    <source>
        <dbReference type="ARBA" id="ARBA00023136"/>
    </source>
</evidence>
<evidence type="ECO:0000256" key="1">
    <source>
        <dbReference type="ARBA" id="ARBA00004477"/>
    </source>
</evidence>
<evidence type="ECO:0000256" key="3">
    <source>
        <dbReference type="ARBA" id="ARBA00022824"/>
    </source>
</evidence>
<feature type="domain" description="Reticulon" evidence="7">
    <location>
        <begin position="13"/>
        <end position="84"/>
    </location>
</feature>
<name>A0A453LBT9_AEGTS</name>
<dbReference type="Gramene" id="AET5Gv20702600.2">
    <property type="protein sequence ID" value="AET5Gv20702600.2"/>
    <property type="gene ID" value="AET5Gv20702600"/>
</dbReference>
<evidence type="ECO:0000313" key="9">
    <source>
        <dbReference type="Proteomes" id="UP000015105"/>
    </source>
</evidence>
<organism evidence="8 9">
    <name type="scientific">Aegilops tauschii subsp. strangulata</name>
    <name type="common">Goatgrass</name>
    <dbReference type="NCBI Taxonomy" id="200361"/>
    <lineage>
        <taxon>Eukaryota</taxon>
        <taxon>Viridiplantae</taxon>
        <taxon>Streptophyta</taxon>
        <taxon>Embryophyta</taxon>
        <taxon>Tracheophyta</taxon>
        <taxon>Spermatophyta</taxon>
        <taxon>Magnoliopsida</taxon>
        <taxon>Liliopsida</taxon>
        <taxon>Poales</taxon>
        <taxon>Poaceae</taxon>
        <taxon>BOP clade</taxon>
        <taxon>Pooideae</taxon>
        <taxon>Triticodae</taxon>
        <taxon>Triticeae</taxon>
        <taxon>Triticinae</taxon>
        <taxon>Aegilops</taxon>
    </lineage>
</organism>